<dbReference type="RefSeq" id="WP_118234384.1">
    <property type="nucleotide sequence ID" value="NZ_CAEUHP010000001.1"/>
</dbReference>
<evidence type="ECO:0008006" key="3">
    <source>
        <dbReference type="Google" id="ProtNLM"/>
    </source>
</evidence>
<gene>
    <name evidence="1" type="ORF">DW663_07080</name>
</gene>
<dbReference type="AlphaFoldDB" id="A0A414PUT6"/>
<protein>
    <recommendedName>
        <fullName evidence="3">DUF4376 domain-containing protein</fullName>
    </recommendedName>
</protein>
<accession>A0A414PUT6</accession>
<comment type="caution">
    <text evidence="1">The sequence shown here is derived from an EMBL/GenBank/DDBJ whole genome shotgun (WGS) entry which is preliminary data.</text>
</comment>
<proteinExistence type="predicted"/>
<dbReference type="EMBL" id="QRHL01000009">
    <property type="protein sequence ID" value="RHF72338.1"/>
    <property type="molecule type" value="Genomic_DNA"/>
</dbReference>
<sequence length="245" mass="28664">MVHIYNNILEYIIGLNYDYEDFKKNPILYYPDWNTSYYATTNKYDYPIVDDDNIIREMTREEKILKLGMEELLEDGEYIQDGKLIVVKYDEKLGYLKRTWNKETHIWYEGATEEEITEHMGVLVTKLLYDVMAIGCEVTIQEEKHQQSLDDDKRKALNERISGFDLAQELGTPISQVAWSFRDDGTDTVVMSVDEFKQMTLYCLGYGEKCYLAAELLKAKRKVNSTIDDFYNELKNVGEISLANL</sequence>
<organism evidence="1 2">
    <name type="scientific">Fusobacterium mortiferum</name>
    <dbReference type="NCBI Taxonomy" id="850"/>
    <lineage>
        <taxon>Bacteria</taxon>
        <taxon>Fusobacteriati</taxon>
        <taxon>Fusobacteriota</taxon>
        <taxon>Fusobacteriia</taxon>
        <taxon>Fusobacteriales</taxon>
        <taxon>Fusobacteriaceae</taxon>
        <taxon>Fusobacterium</taxon>
    </lineage>
</organism>
<evidence type="ECO:0000313" key="1">
    <source>
        <dbReference type="EMBL" id="RHF72338.1"/>
    </source>
</evidence>
<evidence type="ECO:0000313" key="2">
    <source>
        <dbReference type="Proteomes" id="UP000284676"/>
    </source>
</evidence>
<reference evidence="1 2" key="1">
    <citation type="submission" date="2018-08" db="EMBL/GenBank/DDBJ databases">
        <title>A genome reference for cultivated species of the human gut microbiota.</title>
        <authorList>
            <person name="Zou Y."/>
            <person name="Xue W."/>
            <person name="Luo G."/>
        </authorList>
    </citation>
    <scope>NUCLEOTIDE SEQUENCE [LARGE SCALE GENOMIC DNA]</scope>
    <source>
        <strain evidence="1 2">AM25-1</strain>
    </source>
</reference>
<dbReference type="Proteomes" id="UP000284676">
    <property type="component" value="Unassembled WGS sequence"/>
</dbReference>
<name>A0A414PUT6_FUSMR</name>